<feature type="transmembrane region" description="Helical" evidence="1">
    <location>
        <begin position="41"/>
        <end position="60"/>
    </location>
</feature>
<reference evidence="2 3" key="1">
    <citation type="journal article" date="2015" name="Genome Announc.">
        <title>Genome Sequence of Lactobacillus curieae CCTCC M 2011381T, a Novel Producer of Gamma-aminobutyric Acid.</title>
        <authorList>
            <person name="Wang Y."/>
            <person name="Wang Y."/>
            <person name="Lang C."/>
            <person name="Wei D."/>
            <person name="Xu P."/>
            <person name="Xie J."/>
        </authorList>
    </citation>
    <scope>NUCLEOTIDE SEQUENCE [LARGE SCALE GENOMIC DNA]</scope>
    <source>
        <strain evidence="2 3">CCTCC M 2011381</strain>
    </source>
</reference>
<feature type="transmembrane region" description="Helical" evidence="1">
    <location>
        <begin position="12"/>
        <end position="35"/>
    </location>
</feature>
<dbReference type="AlphaFoldDB" id="A0A1S6QKE9"/>
<evidence type="ECO:0000313" key="3">
    <source>
        <dbReference type="Proteomes" id="UP000030361"/>
    </source>
</evidence>
<keyword evidence="3" id="KW-1185">Reference proteome</keyword>
<dbReference type="OrthoDB" id="2249688at2"/>
<keyword evidence="1" id="KW-0472">Membrane</keyword>
<dbReference type="Proteomes" id="UP000030361">
    <property type="component" value="Chromosome"/>
</dbReference>
<gene>
    <name evidence="2" type="ORF">PL11_009070</name>
</gene>
<protein>
    <submittedName>
        <fullName evidence="2">Pore-forming protein</fullName>
    </submittedName>
</protein>
<evidence type="ECO:0000256" key="1">
    <source>
        <dbReference type="SAM" id="Phobius"/>
    </source>
</evidence>
<proteinExistence type="predicted"/>
<accession>A0A1S6QKE9</accession>
<organism evidence="2 3">
    <name type="scientific">Lentilactobacillus curieae</name>
    <dbReference type="NCBI Taxonomy" id="1138822"/>
    <lineage>
        <taxon>Bacteria</taxon>
        <taxon>Bacillati</taxon>
        <taxon>Bacillota</taxon>
        <taxon>Bacilli</taxon>
        <taxon>Lactobacillales</taxon>
        <taxon>Lactobacillaceae</taxon>
        <taxon>Lentilactobacillus</taxon>
    </lineage>
</organism>
<name>A0A1S6QKE9_9LACO</name>
<keyword evidence="1" id="KW-1133">Transmembrane helix</keyword>
<sequence>MITQKRRFLYQPSPLSSIICWSWTLVVFFIGVIIWLEITHFQWITLFFFAMFAFICWAEIHFRKIQIEDGVLSVGRIINPRWLVTDVSEISNVKTAKYQLGFVAKGKIYSFILPQNSVIEIKTLIESEQKNH</sequence>
<keyword evidence="1" id="KW-0812">Transmembrane</keyword>
<dbReference type="Pfam" id="PF17255">
    <property type="entry name" value="EbsA"/>
    <property type="match status" value="1"/>
</dbReference>
<dbReference type="EMBL" id="CP018906">
    <property type="protein sequence ID" value="AQW22060.1"/>
    <property type="molecule type" value="Genomic_DNA"/>
</dbReference>
<dbReference type="eggNOG" id="ENOG502ZPAS">
    <property type="taxonomic scope" value="Bacteria"/>
</dbReference>
<dbReference type="KEGG" id="lcu:PL11_009070"/>
<dbReference type="InterPro" id="IPR020215">
    <property type="entry name" value="EbsA-like"/>
</dbReference>
<evidence type="ECO:0000313" key="2">
    <source>
        <dbReference type="EMBL" id="AQW22060.1"/>
    </source>
</evidence>
<dbReference type="RefSeq" id="WP_035167156.1">
    <property type="nucleotide sequence ID" value="NZ_CP018906.1"/>
</dbReference>